<dbReference type="OrthoDB" id="153025at2"/>
<comment type="caution">
    <text evidence="2">The sequence shown here is derived from an EMBL/GenBank/DDBJ whole genome shotgun (WGS) entry which is preliminary data.</text>
</comment>
<dbReference type="SUPFAM" id="SSF53448">
    <property type="entry name" value="Nucleotide-diphospho-sugar transferases"/>
    <property type="match status" value="1"/>
</dbReference>
<dbReference type="Pfam" id="PF00535">
    <property type="entry name" value="Glycos_transf_2"/>
    <property type="match status" value="1"/>
</dbReference>
<gene>
    <name evidence="2" type="ORF">OO17_03405</name>
</gene>
<dbReference type="EMBL" id="JXXE01000060">
    <property type="protein sequence ID" value="KIZ47619.1"/>
    <property type="molecule type" value="Genomic_DNA"/>
</dbReference>
<accession>A0A0D7F3I3</accession>
<dbReference type="PANTHER" id="PTHR43685">
    <property type="entry name" value="GLYCOSYLTRANSFERASE"/>
    <property type="match status" value="1"/>
</dbReference>
<evidence type="ECO:0000313" key="3">
    <source>
        <dbReference type="Proteomes" id="UP000032515"/>
    </source>
</evidence>
<sequence length="330" mass="36398">MQPVSIEDPNSARRHDPIGLAVIICTYHRPQLLRQTLDSLSRQTVPQDLRPSVYIVDNSDDGSAADVVAAAAAASALPMRWLAAHPANISVARNVGIGATDEAFVAFIDDDELCESGWFEAVAQALRATRHDVLFGRVIANFENPDLPSGAVRQLFARELDRADGHELYAFGPDKNASISLATCNSIFRRATTLTDDVPFDASFGVGGGEDYELFCRLQRRGRSFGWLPGAIVREYVPAARCEGRYLRRRFYAGGQAYAAAIARNSDNRQRTRWILRLKALAQGLLLLAQAPRAAISGRKGFADYFYRWAGILGKLSFGGIYPLYRRDES</sequence>
<evidence type="ECO:0000259" key="1">
    <source>
        <dbReference type="Pfam" id="PF00535"/>
    </source>
</evidence>
<organism evidence="2 3">
    <name type="scientific">Rhodopseudomonas palustris</name>
    <dbReference type="NCBI Taxonomy" id="1076"/>
    <lineage>
        <taxon>Bacteria</taxon>
        <taxon>Pseudomonadati</taxon>
        <taxon>Pseudomonadota</taxon>
        <taxon>Alphaproteobacteria</taxon>
        <taxon>Hyphomicrobiales</taxon>
        <taxon>Nitrobacteraceae</taxon>
        <taxon>Rhodopseudomonas</taxon>
    </lineage>
</organism>
<dbReference type="PANTHER" id="PTHR43685:SF2">
    <property type="entry name" value="GLYCOSYLTRANSFERASE 2-LIKE DOMAIN-CONTAINING PROTEIN"/>
    <property type="match status" value="1"/>
</dbReference>
<dbReference type="InterPro" id="IPR050834">
    <property type="entry name" value="Glycosyltransf_2"/>
</dbReference>
<dbReference type="CDD" id="cd00761">
    <property type="entry name" value="Glyco_tranf_GTA_type"/>
    <property type="match status" value="1"/>
</dbReference>
<dbReference type="InterPro" id="IPR029044">
    <property type="entry name" value="Nucleotide-diphossugar_trans"/>
</dbReference>
<dbReference type="Gene3D" id="3.90.550.10">
    <property type="entry name" value="Spore Coat Polysaccharide Biosynthesis Protein SpsA, Chain A"/>
    <property type="match status" value="1"/>
</dbReference>
<evidence type="ECO:0000313" key="2">
    <source>
        <dbReference type="EMBL" id="KIZ47619.1"/>
    </source>
</evidence>
<feature type="domain" description="Glycosyltransferase 2-like" evidence="1">
    <location>
        <begin position="22"/>
        <end position="152"/>
    </location>
</feature>
<proteinExistence type="predicted"/>
<dbReference type="RefSeq" id="WP_044405680.1">
    <property type="nucleotide sequence ID" value="NZ_JXXE01000060.1"/>
</dbReference>
<name>A0A0D7F3I3_RHOPL</name>
<dbReference type="AlphaFoldDB" id="A0A0D7F3I3"/>
<protein>
    <recommendedName>
        <fullName evidence="1">Glycosyltransferase 2-like domain-containing protein</fullName>
    </recommendedName>
</protein>
<reference evidence="2 3" key="1">
    <citation type="submission" date="2014-11" db="EMBL/GenBank/DDBJ databases">
        <title>Genomics and ecophysiology of heterotrophic nitrogen fixing bacteria isolated from estuarine surface water.</title>
        <authorList>
            <person name="Bentzon-Tilia M."/>
            <person name="Severin I."/>
            <person name="Hansen L.H."/>
            <person name="Riemann L."/>
        </authorList>
    </citation>
    <scope>NUCLEOTIDE SEQUENCE [LARGE SCALE GENOMIC DNA]</scope>
    <source>
        <strain evidence="2 3">BAL398</strain>
    </source>
</reference>
<dbReference type="Proteomes" id="UP000032515">
    <property type="component" value="Unassembled WGS sequence"/>
</dbReference>
<dbReference type="PATRIC" id="fig|1076.23.peg.6130"/>
<dbReference type="InterPro" id="IPR001173">
    <property type="entry name" value="Glyco_trans_2-like"/>
</dbReference>